<reference evidence="2 3" key="1">
    <citation type="submission" date="2020-05" db="EMBL/GenBank/DDBJ databases">
        <title>Identification and distribution of gene clusters putatively required for synthesis of sphingolipid metabolism inhibitors in phylogenetically diverse species of the filamentous fungus Fusarium.</title>
        <authorList>
            <person name="Kim H.-S."/>
            <person name="Busman M."/>
            <person name="Brown D.W."/>
            <person name="Divon H."/>
            <person name="Uhlig S."/>
            <person name="Proctor R.H."/>
        </authorList>
    </citation>
    <scope>NUCLEOTIDE SEQUENCE [LARGE SCALE GENOMIC DNA]</scope>
    <source>
        <strain evidence="2 3">NRRL 66235</strain>
    </source>
</reference>
<evidence type="ECO:0000313" key="3">
    <source>
        <dbReference type="Proteomes" id="UP000544331"/>
    </source>
</evidence>
<dbReference type="AlphaFoldDB" id="A0A8H6D857"/>
<gene>
    <name evidence="2" type="ORF">FMUND_11330</name>
</gene>
<feature type="compositionally biased region" description="Basic and acidic residues" evidence="1">
    <location>
        <begin position="611"/>
        <end position="623"/>
    </location>
</feature>
<feature type="non-terminal residue" evidence="2">
    <location>
        <position position="1"/>
    </location>
</feature>
<sequence length="688" mass="75211">MLVFGLDPETAKEWKITLKDMFSFVQWDPLNLVLSGALNQGFVLDSGSHGAGRNAVWFILSGSTHRTVLRFQFSHFQQSGEKPTWLNEVFAKFGRFVDLSLDSSIQAILRQTYSMQTNVNDKYLAAFWASIIITPQKTQMVLMFLTPETQGVAGNGGTDIGSICDFVSGFLPLDMPVPSVKQYIPSASDIMLRKIVFTRGGGRRDSVQIDLQVNLASAPFLVTVRLGSEPQFSGPSPLLPIGFQDDEGIRLNDLYYTVSGKQLEGDSPCGLDFVTLSFTLDTSGITFEGVVAKVRDQEPKIKPRDMPGLPDIQLDTGMALLSITFPTRGSTSSQASAFDLCHAVRTGIRLEWPFWWQRNSIELESDFKLGKFGLDFHYHSEGDGNWNLNATLKRDTPQTTSLAGIISEFCEKELLDNLPSCLTDIPFGHGGSELASQSDAMVDLKIGQVDGFVILVCEINITRDLTIIFAQLKQKRPNVSETNPYLTKRVLFFRLADINLTGKASAFVSALVQPFDELHFVWVDGGKAEQGKAAGLTRSDVDLLNKFLVGEHSLHFKDPTTPPLEKSLLADAPGSGGFILKPGCHFLVVDDSKVILDYSFQGKGKNPGGKKTADNDGESDHSGDAAPLKKQGGPVRISGISLGFSRNRLSIILTATAQLGTFSVSLVGLTIYADFAKAGHLLDFENAQ</sequence>
<proteinExistence type="predicted"/>
<keyword evidence="3" id="KW-1185">Reference proteome</keyword>
<feature type="region of interest" description="Disordered" evidence="1">
    <location>
        <begin position="604"/>
        <end position="632"/>
    </location>
</feature>
<organism evidence="2 3">
    <name type="scientific">Fusarium mundagurra</name>
    <dbReference type="NCBI Taxonomy" id="1567541"/>
    <lineage>
        <taxon>Eukaryota</taxon>
        <taxon>Fungi</taxon>
        <taxon>Dikarya</taxon>
        <taxon>Ascomycota</taxon>
        <taxon>Pezizomycotina</taxon>
        <taxon>Sordariomycetes</taxon>
        <taxon>Hypocreomycetidae</taxon>
        <taxon>Hypocreales</taxon>
        <taxon>Nectriaceae</taxon>
        <taxon>Fusarium</taxon>
        <taxon>Fusarium fujikuroi species complex</taxon>
    </lineage>
</organism>
<accession>A0A8H6D857</accession>
<dbReference type="Proteomes" id="UP000544331">
    <property type="component" value="Unassembled WGS sequence"/>
</dbReference>
<name>A0A8H6D857_9HYPO</name>
<dbReference type="EMBL" id="JAAOAN010000438">
    <property type="protein sequence ID" value="KAF5706920.1"/>
    <property type="molecule type" value="Genomic_DNA"/>
</dbReference>
<comment type="caution">
    <text evidence="2">The sequence shown here is derived from an EMBL/GenBank/DDBJ whole genome shotgun (WGS) entry which is preliminary data.</text>
</comment>
<evidence type="ECO:0000256" key="1">
    <source>
        <dbReference type="SAM" id="MobiDB-lite"/>
    </source>
</evidence>
<evidence type="ECO:0000313" key="2">
    <source>
        <dbReference type="EMBL" id="KAF5706920.1"/>
    </source>
</evidence>
<dbReference type="OrthoDB" id="5090922at2759"/>
<protein>
    <submittedName>
        <fullName evidence="2">Uncharacterized protein</fullName>
    </submittedName>
</protein>